<dbReference type="Proteomes" id="UP000780801">
    <property type="component" value="Unassembled WGS sequence"/>
</dbReference>
<keyword evidence="3" id="KW-0234">DNA repair</keyword>
<feature type="domain" description="Chromatin assembly factor 1 subunit A dimerization" evidence="6">
    <location>
        <begin position="796"/>
        <end position="866"/>
    </location>
</feature>
<evidence type="ECO:0000313" key="7">
    <source>
        <dbReference type="EMBL" id="KAF9584184.1"/>
    </source>
</evidence>
<dbReference type="GO" id="GO:0005634">
    <property type="term" value="C:nucleus"/>
    <property type="evidence" value="ECO:0007669"/>
    <property type="project" value="UniProtKB-SubCell"/>
</dbReference>
<dbReference type="PANTHER" id="PTHR15272">
    <property type="entry name" value="CHROMATIN ASSEMBLY FACTOR 1 SUBUNIT A CAF-1 SUBUNIT A"/>
    <property type="match status" value="1"/>
</dbReference>
<evidence type="ECO:0000259" key="6">
    <source>
        <dbReference type="Pfam" id="PF12253"/>
    </source>
</evidence>
<feature type="compositionally biased region" description="Polar residues" evidence="5">
    <location>
        <begin position="122"/>
        <end position="168"/>
    </location>
</feature>
<feature type="compositionally biased region" description="Acidic residues" evidence="5">
    <location>
        <begin position="839"/>
        <end position="890"/>
    </location>
</feature>
<dbReference type="AlphaFoldDB" id="A0A9P6KG01"/>
<comment type="subcellular location">
    <subcellularLocation>
        <location evidence="1">Nucleus</location>
    </subcellularLocation>
</comment>
<keyword evidence="2" id="KW-0227">DNA damage</keyword>
<dbReference type="EMBL" id="JAABOA010000479">
    <property type="protein sequence ID" value="KAF9584184.1"/>
    <property type="molecule type" value="Genomic_DNA"/>
</dbReference>
<evidence type="ECO:0000256" key="3">
    <source>
        <dbReference type="ARBA" id="ARBA00023204"/>
    </source>
</evidence>
<feature type="compositionally biased region" description="Low complexity" evidence="5">
    <location>
        <begin position="169"/>
        <end position="187"/>
    </location>
</feature>
<dbReference type="GO" id="GO:0006334">
    <property type="term" value="P:nucleosome assembly"/>
    <property type="evidence" value="ECO:0007669"/>
    <property type="project" value="TreeGrafter"/>
</dbReference>
<feature type="compositionally biased region" description="Polar residues" evidence="5">
    <location>
        <begin position="197"/>
        <end position="222"/>
    </location>
</feature>
<dbReference type="GO" id="GO:0033186">
    <property type="term" value="C:CAF-1 complex"/>
    <property type="evidence" value="ECO:0007669"/>
    <property type="project" value="TreeGrafter"/>
</dbReference>
<feature type="region of interest" description="Disordered" evidence="5">
    <location>
        <begin position="839"/>
        <end position="907"/>
    </location>
</feature>
<evidence type="ECO:0000313" key="8">
    <source>
        <dbReference type="Proteomes" id="UP000780801"/>
    </source>
</evidence>
<evidence type="ECO:0000256" key="5">
    <source>
        <dbReference type="SAM" id="MobiDB-lite"/>
    </source>
</evidence>
<feature type="compositionally biased region" description="Polar residues" evidence="5">
    <location>
        <begin position="36"/>
        <end position="64"/>
    </location>
</feature>
<dbReference type="InterPro" id="IPR022043">
    <property type="entry name" value="CAF1A_DD"/>
</dbReference>
<dbReference type="OrthoDB" id="440676at2759"/>
<proteinExistence type="predicted"/>
<feature type="region of interest" description="Disordered" evidence="5">
    <location>
        <begin position="1"/>
        <end position="227"/>
    </location>
</feature>
<keyword evidence="8" id="KW-1185">Reference proteome</keyword>
<keyword evidence="4" id="KW-0539">Nucleus</keyword>
<gene>
    <name evidence="7" type="primary">CHAF1A</name>
    <name evidence="7" type="ORF">BGW38_007295</name>
</gene>
<evidence type="ECO:0000256" key="1">
    <source>
        <dbReference type="ARBA" id="ARBA00004123"/>
    </source>
</evidence>
<accession>A0A9P6KG01</accession>
<feature type="region of interest" description="Disordered" evidence="5">
    <location>
        <begin position="567"/>
        <end position="589"/>
    </location>
</feature>
<name>A0A9P6KG01_9FUNG</name>
<sequence length="964" mass="104629">MPPKPASPLKNRTLSAFFTRDDAATENGGGAKEETTAPSPSHPATKTTASRENITPPSQPTPQKQGGRRKTKKADQDPSAPAAAAAPTSESTAPNSSPRKARSKKEPKQEVFATVNIPLFTPPSTGSPRKSKKQTPASPTSTKQDQTSGQQKRSKSSLAFVSTQGSQPAATAATVTTSSTLDSTDVSVKSDVHPKDQPTNTTSIASPSTNTPGATATLPNAISTSTTTATTAPLTNLSRLNKTDTLSMFRVRNGKAFITENKLKFSSHPSAIADLCRFHEYRERLQEATLEEIAANPGIRLESDHVEITAIPEDHFPLIAKFVEEGELLPAEMAVAFMPTLCPLGFEAFTEFASSLNSLDDTESMEVDKTEEVVEPRASLALDPENEKSTRKTATTISTSAIVDAIQAITRRINYGVPVSSLPGHAHSTPANLSIFRLEVQDIERFFPLDMRAAVVNRRRKRMEASAALTAWFIGLDAVQQEELCPAPLLPPPGPAPGATGPEKAGAMEVDGEAMAVAVDTSTSAGANQVAESEGVASGVAHTALGTVEAGVDPALVEAKLREAEAKKKEAEAREERRLEKERKMAERQVEKDLREAGKLMKEEAKKRKEEAERLKKEQTAKMFAGFFKPAPSSAPKRENFSTLSSEFNASAMSELFHPFHVKKYTSVAPINRFARDVPLALEFERQIGVETDAHDLPSAGGSDMDVDHEHVESRDGFKVPHAAPKSVAYSTLKGLLPGRTKVTIRNVGHPNSRSAAQYRGMTVKELINSGFLLQNEQDDLQQVLTWKEIPALRMRLMQFAENYRPAYYGTWSKKSTRVTGRRAFGKDTDLIDYDFDSEAEWEGDEEGEELKSDDDEDDADEIGSDQEEEDDWLVPEGYLSEDEGLDAGEEGGSKSESNAQKKSKDVRRPTLANLVPVIVGPVFEVTLAEPSSHPSLEPYHIEFIGDYGMGMDLFHATETAGVV</sequence>
<evidence type="ECO:0000256" key="2">
    <source>
        <dbReference type="ARBA" id="ARBA00022763"/>
    </source>
</evidence>
<organism evidence="7 8">
    <name type="scientific">Lunasporangiospora selenospora</name>
    <dbReference type="NCBI Taxonomy" id="979761"/>
    <lineage>
        <taxon>Eukaryota</taxon>
        <taxon>Fungi</taxon>
        <taxon>Fungi incertae sedis</taxon>
        <taxon>Mucoromycota</taxon>
        <taxon>Mortierellomycotina</taxon>
        <taxon>Mortierellomycetes</taxon>
        <taxon>Mortierellales</taxon>
        <taxon>Mortierellaceae</taxon>
        <taxon>Lunasporangiospora</taxon>
    </lineage>
</organism>
<dbReference type="GO" id="GO:0006281">
    <property type="term" value="P:DNA repair"/>
    <property type="evidence" value="ECO:0007669"/>
    <property type="project" value="UniProtKB-KW"/>
</dbReference>
<dbReference type="Pfam" id="PF12253">
    <property type="entry name" value="CAF1A_dimeriz"/>
    <property type="match status" value="1"/>
</dbReference>
<feature type="compositionally biased region" description="Low complexity" evidence="5">
    <location>
        <begin position="78"/>
        <end position="98"/>
    </location>
</feature>
<evidence type="ECO:0000256" key="4">
    <source>
        <dbReference type="ARBA" id="ARBA00023242"/>
    </source>
</evidence>
<protein>
    <submittedName>
        <fullName evidence="7">Chromatin assembly factor 1, subunit A</fullName>
    </submittedName>
</protein>
<comment type="caution">
    <text evidence="7">The sequence shown here is derived from an EMBL/GenBank/DDBJ whole genome shotgun (WGS) entry which is preliminary data.</text>
</comment>
<reference evidence="7" key="1">
    <citation type="journal article" date="2020" name="Fungal Divers.">
        <title>Resolving the Mortierellaceae phylogeny through synthesis of multi-gene phylogenetics and phylogenomics.</title>
        <authorList>
            <person name="Vandepol N."/>
            <person name="Liber J."/>
            <person name="Desiro A."/>
            <person name="Na H."/>
            <person name="Kennedy M."/>
            <person name="Barry K."/>
            <person name="Grigoriev I.V."/>
            <person name="Miller A.N."/>
            <person name="O'Donnell K."/>
            <person name="Stajich J.E."/>
            <person name="Bonito G."/>
        </authorList>
    </citation>
    <scope>NUCLEOTIDE SEQUENCE</scope>
    <source>
        <strain evidence="7">KOD1015</strain>
    </source>
</reference>
<dbReference type="PANTHER" id="PTHR15272:SF0">
    <property type="entry name" value="CHROMATIN ASSEMBLY FACTOR 1 SUBUNIT A"/>
    <property type="match status" value="1"/>
</dbReference>